<feature type="transmembrane region" description="Helical" evidence="1">
    <location>
        <begin position="6"/>
        <end position="24"/>
    </location>
</feature>
<sequence>MDALIQWVTQIIIFVLLATIIDLLMPSTSMKKYIKLIVGLILILILLKPVFYLFQIDIGSQLNRSFQQVIQQGNEGEDVESLIEFQKSEIETSQSAYILEQMAVQLTDLAQDPLLEDYQVEITDISFLFSQEDEISFEVLDEVIVSIREIEEDGEGAVSIVEDVVINTEEPAVTKDNEEEEKQIVSLLRDVWDLQEKELTIIWEGGAS</sequence>
<dbReference type="AlphaFoldDB" id="A0AAW5B2J2"/>
<evidence type="ECO:0000313" key="2">
    <source>
        <dbReference type="EMBL" id="MCG3418735.1"/>
    </source>
</evidence>
<name>A0AAW5B2J2_9BACI</name>
<dbReference type="Pfam" id="PF09581">
    <property type="entry name" value="Spore_III_AF"/>
    <property type="match status" value="1"/>
</dbReference>
<evidence type="ECO:0000313" key="3">
    <source>
        <dbReference type="Proteomes" id="UP001199631"/>
    </source>
</evidence>
<accession>A0AAW5B2J2</accession>
<dbReference type="Proteomes" id="UP001199631">
    <property type="component" value="Unassembled WGS sequence"/>
</dbReference>
<keyword evidence="1" id="KW-1133">Transmembrane helix</keyword>
<gene>
    <name evidence="2" type="primary">spoIIIAF</name>
    <name evidence="2" type="ORF">K3T81_06215</name>
</gene>
<organism evidence="2 3">
    <name type="scientific">Oceanobacillus jordanicus</name>
    <dbReference type="NCBI Taxonomy" id="2867266"/>
    <lineage>
        <taxon>Bacteria</taxon>
        <taxon>Bacillati</taxon>
        <taxon>Bacillota</taxon>
        <taxon>Bacilli</taxon>
        <taxon>Bacillales</taxon>
        <taxon>Bacillaceae</taxon>
        <taxon>Oceanobacillus</taxon>
    </lineage>
</organism>
<evidence type="ECO:0000256" key="1">
    <source>
        <dbReference type="SAM" id="Phobius"/>
    </source>
</evidence>
<reference evidence="2 3" key="1">
    <citation type="journal article" date="2022" name="Evol. Bioinform. Online">
        <title>Draft Genome Sequence of Oceanobacillus jordanicus Strain GSFE11, a Halotolerant Plant Growth-Promoting Bacterial Endophyte Isolated From the Jordan Valley.</title>
        <authorList>
            <person name="Alhindi T."/>
            <person name="Albdaiwi R."/>
        </authorList>
    </citation>
    <scope>NUCLEOTIDE SEQUENCE [LARGE SCALE GENOMIC DNA]</scope>
    <source>
        <strain evidence="2 3">GSFE11</strain>
    </source>
</reference>
<comment type="caution">
    <text evidence="2">The sequence shown here is derived from an EMBL/GenBank/DDBJ whole genome shotgun (WGS) entry which is preliminary data.</text>
</comment>
<keyword evidence="1" id="KW-0812">Transmembrane</keyword>
<proteinExistence type="predicted"/>
<dbReference type="NCBIfam" id="TIGR02896">
    <property type="entry name" value="spore_III_AF"/>
    <property type="match status" value="1"/>
</dbReference>
<dbReference type="EMBL" id="JAIFZM010000004">
    <property type="protein sequence ID" value="MCG3418735.1"/>
    <property type="molecule type" value="Genomic_DNA"/>
</dbReference>
<dbReference type="RefSeq" id="WP_106896906.1">
    <property type="nucleotide sequence ID" value="NZ_JAIFZM010000004.1"/>
</dbReference>
<feature type="transmembrane region" description="Helical" evidence="1">
    <location>
        <begin position="36"/>
        <end position="54"/>
    </location>
</feature>
<keyword evidence="3" id="KW-1185">Reference proteome</keyword>
<dbReference type="InterPro" id="IPR014245">
    <property type="entry name" value="Spore_III_AF"/>
</dbReference>
<protein>
    <submittedName>
        <fullName evidence="2">Stage III sporulation protein AF</fullName>
    </submittedName>
</protein>
<keyword evidence="1" id="KW-0472">Membrane</keyword>